<evidence type="ECO:0000256" key="2">
    <source>
        <dbReference type="ARBA" id="ARBA00022670"/>
    </source>
</evidence>
<dbReference type="SMART" id="SM00245">
    <property type="entry name" value="TSPc"/>
    <property type="match status" value="1"/>
</dbReference>
<comment type="similarity">
    <text evidence="1 5">Belongs to the peptidase S41A family.</text>
</comment>
<evidence type="ECO:0000256" key="4">
    <source>
        <dbReference type="ARBA" id="ARBA00022825"/>
    </source>
</evidence>
<evidence type="ECO:0000313" key="9">
    <source>
        <dbReference type="Proteomes" id="UP000176952"/>
    </source>
</evidence>
<comment type="caution">
    <text evidence="8">The sequence shown here is derived from an EMBL/GenBank/DDBJ whole genome shotgun (WGS) entry which is preliminary data.</text>
</comment>
<keyword evidence="4 5" id="KW-0720">Serine protease</keyword>
<dbReference type="InterPro" id="IPR005151">
    <property type="entry name" value="Tail-specific_protease"/>
</dbReference>
<dbReference type="GO" id="GO:0007165">
    <property type="term" value="P:signal transduction"/>
    <property type="evidence" value="ECO:0007669"/>
    <property type="project" value="TreeGrafter"/>
</dbReference>
<dbReference type="Gene3D" id="3.90.226.10">
    <property type="entry name" value="2-enoyl-CoA Hydratase, Chain A, domain 1"/>
    <property type="match status" value="1"/>
</dbReference>
<dbReference type="InterPro" id="IPR001478">
    <property type="entry name" value="PDZ"/>
</dbReference>
<dbReference type="SUPFAM" id="SSF52096">
    <property type="entry name" value="ClpP/crotonase"/>
    <property type="match status" value="1"/>
</dbReference>
<reference evidence="8 9" key="1">
    <citation type="journal article" date="2016" name="Nat. Commun.">
        <title>Thousands of microbial genomes shed light on interconnected biogeochemical processes in an aquifer system.</title>
        <authorList>
            <person name="Anantharaman K."/>
            <person name="Brown C.T."/>
            <person name="Hug L.A."/>
            <person name="Sharon I."/>
            <person name="Castelle C.J."/>
            <person name="Probst A.J."/>
            <person name="Thomas B.C."/>
            <person name="Singh A."/>
            <person name="Wilkins M.J."/>
            <person name="Karaoz U."/>
            <person name="Brodie E.L."/>
            <person name="Williams K.H."/>
            <person name="Hubbard S.S."/>
            <person name="Banfield J.F."/>
        </authorList>
    </citation>
    <scope>NUCLEOTIDE SEQUENCE [LARGE SCALE GENOMIC DNA]</scope>
</reference>
<dbReference type="CDD" id="cd07560">
    <property type="entry name" value="Peptidase_S41_CPP"/>
    <property type="match status" value="1"/>
</dbReference>
<dbReference type="GO" id="GO:0008236">
    <property type="term" value="F:serine-type peptidase activity"/>
    <property type="evidence" value="ECO:0007669"/>
    <property type="project" value="UniProtKB-KW"/>
</dbReference>
<proteinExistence type="inferred from homology"/>
<evidence type="ECO:0000256" key="6">
    <source>
        <dbReference type="SAM" id="Phobius"/>
    </source>
</evidence>
<dbReference type="InterPro" id="IPR036034">
    <property type="entry name" value="PDZ_sf"/>
</dbReference>
<dbReference type="Pfam" id="PF03572">
    <property type="entry name" value="Peptidase_S41"/>
    <property type="match status" value="1"/>
</dbReference>
<dbReference type="InterPro" id="IPR029045">
    <property type="entry name" value="ClpP/crotonase-like_dom_sf"/>
</dbReference>
<name>A0A1G2B3J8_9BACT</name>
<dbReference type="STRING" id="1798542.A3F54_05280"/>
<evidence type="ECO:0000259" key="7">
    <source>
        <dbReference type="PROSITE" id="PS50106"/>
    </source>
</evidence>
<evidence type="ECO:0000256" key="5">
    <source>
        <dbReference type="RuleBase" id="RU004404"/>
    </source>
</evidence>
<sequence length="421" mass="45797">MPEKFPQVKPLQSKKRSLGKSFFAVGFVLFVFGVGYFYGAWNVHKVAPDRVVEQIVRNAPEFENQQIDFTLFWEVWNEVKKSYVDQPVADEKLFYGSMEGLVNSLDDPYSTFLNPEQSKAFTDDLAGNFEGIGAEIGIRSDQLVVVSPLSGSPAEKAGLRAGDFILSIDDADTVGMSLTEAVTLIRGEQGTTVVLNIFREGESAAQDISIVRDVIHVNSVDWSYDEKTGIVTIELHQFIETTESELNAALQDILLKHPRGVVLDLRNNPGGFLTTAIRVASQFLNSGVVVSERFSDGSVRKYETIGTPSLVDMPMVVLVNEGSASASEIVAGALKDHGRAKLVGKKTFGKGSVQDFQELSDGSTLKITVAKWLTPNGAAIDGEGIAPDVEVDLTKEDIDAEKDPQADKAVEILRAAMSSDN</sequence>
<dbReference type="SUPFAM" id="SSF50156">
    <property type="entry name" value="PDZ domain-like"/>
    <property type="match status" value="1"/>
</dbReference>
<dbReference type="GO" id="GO:0006508">
    <property type="term" value="P:proteolysis"/>
    <property type="evidence" value="ECO:0007669"/>
    <property type="project" value="UniProtKB-KW"/>
</dbReference>
<accession>A0A1G2B3J8</accession>
<dbReference type="PROSITE" id="PS50106">
    <property type="entry name" value="PDZ"/>
    <property type="match status" value="1"/>
</dbReference>
<feature type="domain" description="PDZ" evidence="7">
    <location>
        <begin position="127"/>
        <end position="186"/>
    </location>
</feature>
<dbReference type="Pfam" id="PF22694">
    <property type="entry name" value="CtpB_N-like"/>
    <property type="match status" value="1"/>
</dbReference>
<dbReference type="FunFam" id="2.30.42.10:FF:000063">
    <property type="entry name" value="Peptidase, S41 family"/>
    <property type="match status" value="1"/>
</dbReference>
<dbReference type="NCBIfam" id="TIGR00225">
    <property type="entry name" value="prc"/>
    <property type="match status" value="1"/>
</dbReference>
<dbReference type="Proteomes" id="UP000176952">
    <property type="component" value="Unassembled WGS sequence"/>
</dbReference>
<feature type="transmembrane region" description="Helical" evidence="6">
    <location>
        <begin position="21"/>
        <end position="41"/>
    </location>
</feature>
<dbReference type="Pfam" id="PF17820">
    <property type="entry name" value="PDZ_6"/>
    <property type="match status" value="1"/>
</dbReference>
<dbReference type="PANTHER" id="PTHR32060">
    <property type="entry name" value="TAIL-SPECIFIC PROTEASE"/>
    <property type="match status" value="1"/>
</dbReference>
<gene>
    <name evidence="8" type="ORF">A3F54_05280</name>
</gene>
<keyword evidence="6" id="KW-1133">Transmembrane helix</keyword>
<evidence type="ECO:0000256" key="3">
    <source>
        <dbReference type="ARBA" id="ARBA00022801"/>
    </source>
</evidence>
<keyword evidence="2 5" id="KW-0645">Protease</keyword>
<organism evidence="8 9">
    <name type="scientific">Candidatus Kerfeldbacteria bacterium RIFCSPHIGHO2_12_FULL_48_17</name>
    <dbReference type="NCBI Taxonomy" id="1798542"/>
    <lineage>
        <taxon>Bacteria</taxon>
        <taxon>Candidatus Kerfeldiibacteriota</taxon>
    </lineage>
</organism>
<dbReference type="InterPro" id="IPR055210">
    <property type="entry name" value="CtpA/B_N"/>
</dbReference>
<evidence type="ECO:0000313" key="8">
    <source>
        <dbReference type="EMBL" id="OGY83762.1"/>
    </source>
</evidence>
<dbReference type="InterPro" id="IPR004447">
    <property type="entry name" value="Peptidase_S41A"/>
</dbReference>
<keyword evidence="6" id="KW-0812">Transmembrane</keyword>
<protein>
    <recommendedName>
        <fullName evidence="7">PDZ domain-containing protein</fullName>
    </recommendedName>
</protein>
<dbReference type="EMBL" id="MHKD01000019">
    <property type="protein sequence ID" value="OGY83762.1"/>
    <property type="molecule type" value="Genomic_DNA"/>
</dbReference>
<dbReference type="PANTHER" id="PTHR32060:SF30">
    <property type="entry name" value="CARBOXY-TERMINAL PROCESSING PROTEASE CTPA"/>
    <property type="match status" value="1"/>
</dbReference>
<dbReference type="GO" id="GO:0004175">
    <property type="term" value="F:endopeptidase activity"/>
    <property type="evidence" value="ECO:0007669"/>
    <property type="project" value="TreeGrafter"/>
</dbReference>
<dbReference type="GO" id="GO:0030288">
    <property type="term" value="C:outer membrane-bounded periplasmic space"/>
    <property type="evidence" value="ECO:0007669"/>
    <property type="project" value="TreeGrafter"/>
</dbReference>
<dbReference type="SMART" id="SM00228">
    <property type="entry name" value="PDZ"/>
    <property type="match status" value="1"/>
</dbReference>
<dbReference type="CDD" id="cd06782">
    <property type="entry name" value="cpPDZ_CPP-like"/>
    <property type="match status" value="1"/>
</dbReference>
<dbReference type="Gene3D" id="3.30.750.44">
    <property type="match status" value="1"/>
</dbReference>
<keyword evidence="6" id="KW-0472">Membrane</keyword>
<evidence type="ECO:0000256" key="1">
    <source>
        <dbReference type="ARBA" id="ARBA00009179"/>
    </source>
</evidence>
<keyword evidence="3 5" id="KW-0378">Hydrolase</keyword>
<dbReference type="AlphaFoldDB" id="A0A1G2B3J8"/>
<dbReference type="InterPro" id="IPR041489">
    <property type="entry name" value="PDZ_6"/>
</dbReference>
<dbReference type="Gene3D" id="2.30.42.10">
    <property type="match status" value="1"/>
</dbReference>